<evidence type="ECO:0000313" key="2">
    <source>
        <dbReference type="EMBL" id="EQD80727.1"/>
    </source>
</evidence>
<dbReference type="PROSITE" id="PS51192">
    <property type="entry name" value="HELICASE_ATP_BIND_1"/>
    <property type="match status" value="1"/>
</dbReference>
<keyword evidence="2" id="KW-0347">Helicase</keyword>
<name>T1CE07_9ZZZZ</name>
<dbReference type="InterPro" id="IPR014001">
    <property type="entry name" value="Helicase_ATP-bd"/>
</dbReference>
<dbReference type="AlphaFoldDB" id="T1CE07"/>
<feature type="domain" description="Helicase ATP-binding" evidence="1">
    <location>
        <begin position="1"/>
        <end position="72"/>
    </location>
</feature>
<organism evidence="2">
    <name type="scientific">mine drainage metagenome</name>
    <dbReference type="NCBI Taxonomy" id="410659"/>
    <lineage>
        <taxon>unclassified sequences</taxon>
        <taxon>metagenomes</taxon>
        <taxon>ecological metagenomes</taxon>
    </lineage>
</organism>
<evidence type="ECO:0000259" key="1">
    <source>
        <dbReference type="PROSITE" id="PS51192"/>
    </source>
</evidence>
<comment type="caution">
    <text evidence="2">The sequence shown here is derived from an EMBL/GenBank/DDBJ whole genome shotgun (WGS) entry which is preliminary data.</text>
</comment>
<accession>T1CE07</accession>
<dbReference type="SUPFAM" id="SSF52540">
    <property type="entry name" value="P-loop containing nucleoside triphosphate hydrolases"/>
    <property type="match status" value="1"/>
</dbReference>
<keyword evidence="2" id="KW-0067">ATP-binding</keyword>
<sequence length="137" mass="15550">MQAPDCRWDLVVCDEAHKMSATLFGGEVKYTKRYHLGQLLSGLTRHFLLMSATPHNGKEADFQLFMALLDGDRFEGKYREGVHSAEVSDLMRRMVKENLRKFDNTPLFPLRMAYTVPYHLSPQEAALYGAGHGVCAQ</sequence>
<proteinExistence type="predicted"/>
<dbReference type="Gene3D" id="3.40.50.10810">
    <property type="entry name" value="Tandem AAA-ATPase domain"/>
    <property type="match status" value="1"/>
</dbReference>
<dbReference type="InterPro" id="IPR038718">
    <property type="entry name" value="SNF2-like_sf"/>
</dbReference>
<dbReference type="EMBL" id="AUZX01000438">
    <property type="protein sequence ID" value="EQD80727.1"/>
    <property type="molecule type" value="Genomic_DNA"/>
</dbReference>
<dbReference type="InterPro" id="IPR027417">
    <property type="entry name" value="P-loop_NTPase"/>
</dbReference>
<reference evidence="2" key="1">
    <citation type="submission" date="2013-08" db="EMBL/GenBank/DDBJ databases">
        <authorList>
            <person name="Mendez C."/>
            <person name="Richter M."/>
            <person name="Ferrer M."/>
            <person name="Sanchez J."/>
        </authorList>
    </citation>
    <scope>NUCLEOTIDE SEQUENCE</scope>
</reference>
<protein>
    <submittedName>
        <fullName evidence="2">Helicase domain protein</fullName>
    </submittedName>
</protein>
<keyword evidence="2" id="KW-0547">Nucleotide-binding</keyword>
<gene>
    <name evidence="2" type="ORF">B1A_00588</name>
</gene>
<dbReference type="GO" id="GO:0004386">
    <property type="term" value="F:helicase activity"/>
    <property type="evidence" value="ECO:0007669"/>
    <property type="project" value="UniProtKB-KW"/>
</dbReference>
<reference evidence="2" key="2">
    <citation type="journal article" date="2014" name="ISME J.">
        <title>Microbial stratification in low pH oxic and suboxic macroscopic growths along an acid mine drainage.</title>
        <authorList>
            <person name="Mendez-Garcia C."/>
            <person name="Mesa V."/>
            <person name="Sprenger R.R."/>
            <person name="Richter M."/>
            <person name="Diez M.S."/>
            <person name="Solano J."/>
            <person name="Bargiela R."/>
            <person name="Golyshina O.V."/>
            <person name="Manteca A."/>
            <person name="Ramos J.L."/>
            <person name="Gallego J.R."/>
            <person name="Llorente I."/>
            <person name="Martins Dos Santos V.A."/>
            <person name="Jensen O.N."/>
            <person name="Pelaez A.I."/>
            <person name="Sanchez J."/>
            <person name="Ferrer M."/>
        </authorList>
    </citation>
    <scope>NUCLEOTIDE SEQUENCE</scope>
</reference>
<keyword evidence="2" id="KW-0378">Hydrolase</keyword>